<dbReference type="InterPro" id="IPR011010">
    <property type="entry name" value="DNA_brk_join_enz"/>
</dbReference>
<protein>
    <submittedName>
        <fullName evidence="2">Mobile element protein</fullName>
    </submittedName>
</protein>
<sequence length="68" mass="7630">MAMNLLHHGADRVVIALWLGHESVETTAIYFQADMQLKEQALAKAATTDVQAPRFRPNDHLLAFLKTL</sequence>
<dbReference type="EMBL" id="MTHB01000019">
    <property type="protein sequence ID" value="OXC80374.1"/>
    <property type="molecule type" value="Genomic_DNA"/>
</dbReference>
<dbReference type="Proteomes" id="UP000214720">
    <property type="component" value="Unassembled WGS sequence"/>
</dbReference>
<dbReference type="GO" id="GO:0006310">
    <property type="term" value="P:DNA recombination"/>
    <property type="evidence" value="ECO:0007669"/>
    <property type="project" value="UniProtKB-KW"/>
</dbReference>
<dbReference type="GO" id="GO:0003677">
    <property type="term" value="F:DNA binding"/>
    <property type="evidence" value="ECO:0007669"/>
    <property type="project" value="InterPro"/>
</dbReference>
<dbReference type="GO" id="GO:0015074">
    <property type="term" value="P:DNA integration"/>
    <property type="evidence" value="ECO:0007669"/>
    <property type="project" value="InterPro"/>
</dbReference>
<gene>
    <name evidence="3" type="ORF">BSU04_02040</name>
    <name evidence="2" type="ORF">BSU04_37215</name>
</gene>
<evidence type="ECO:0000313" key="4">
    <source>
        <dbReference type="Proteomes" id="UP000214720"/>
    </source>
</evidence>
<dbReference type="InterPro" id="IPR013762">
    <property type="entry name" value="Integrase-like_cat_sf"/>
</dbReference>
<dbReference type="Gene3D" id="1.10.443.10">
    <property type="entry name" value="Intergrase catalytic core"/>
    <property type="match status" value="1"/>
</dbReference>
<accession>A0A226WQC5</accession>
<reference evidence="4" key="1">
    <citation type="submission" date="2017-01" db="EMBL/GenBank/DDBJ databases">
        <title>Genome Analysis of Deinococcus marmoris KOPRI26562.</title>
        <authorList>
            <person name="Kim J.H."/>
            <person name="Oh H.-M."/>
        </authorList>
    </citation>
    <scope>NUCLEOTIDE SEQUENCE [LARGE SCALE GENOMIC DNA]</scope>
    <source>
        <strain evidence="4">PAMC 26633</strain>
    </source>
</reference>
<dbReference type="EMBL" id="MTHB01000253">
    <property type="protein sequence ID" value="OXC73395.1"/>
    <property type="molecule type" value="Genomic_DNA"/>
</dbReference>
<evidence type="ECO:0000313" key="2">
    <source>
        <dbReference type="EMBL" id="OXC73395.1"/>
    </source>
</evidence>
<organism evidence="2 4">
    <name type="scientific">Caballeronia sordidicola</name>
    <name type="common">Burkholderia sordidicola</name>
    <dbReference type="NCBI Taxonomy" id="196367"/>
    <lineage>
        <taxon>Bacteria</taxon>
        <taxon>Pseudomonadati</taxon>
        <taxon>Pseudomonadota</taxon>
        <taxon>Betaproteobacteria</taxon>
        <taxon>Burkholderiales</taxon>
        <taxon>Burkholderiaceae</taxon>
        <taxon>Caballeronia</taxon>
    </lineage>
</organism>
<evidence type="ECO:0000256" key="1">
    <source>
        <dbReference type="ARBA" id="ARBA00023172"/>
    </source>
</evidence>
<name>A0A226WQC5_CABSO</name>
<reference evidence="2" key="2">
    <citation type="submission" date="2017-01" db="EMBL/GenBank/DDBJ databases">
        <authorList>
            <person name="Mah S.A."/>
            <person name="Swanson W.J."/>
            <person name="Moy G.W."/>
            <person name="Vacquier V.D."/>
        </authorList>
    </citation>
    <scope>NUCLEOTIDE SEQUENCE</scope>
    <source>
        <strain evidence="2">PAMC 26633</strain>
    </source>
</reference>
<comment type="caution">
    <text evidence="2">The sequence shown here is derived from an EMBL/GenBank/DDBJ whole genome shotgun (WGS) entry which is preliminary data.</text>
</comment>
<proteinExistence type="predicted"/>
<evidence type="ECO:0000313" key="3">
    <source>
        <dbReference type="EMBL" id="OXC80374.1"/>
    </source>
</evidence>
<keyword evidence="1" id="KW-0233">DNA recombination</keyword>
<dbReference type="AlphaFoldDB" id="A0A226WQC5"/>
<dbReference type="SUPFAM" id="SSF56349">
    <property type="entry name" value="DNA breaking-rejoining enzymes"/>
    <property type="match status" value="1"/>
</dbReference>